<evidence type="ECO:0000313" key="4">
    <source>
        <dbReference type="Proteomes" id="UP000510844"/>
    </source>
</evidence>
<keyword evidence="2" id="KW-0472">Membrane</keyword>
<feature type="region of interest" description="Disordered" evidence="1">
    <location>
        <begin position="142"/>
        <end position="161"/>
    </location>
</feature>
<dbReference type="KEGG" id="mfeu:H1D33_25475"/>
<proteinExistence type="predicted"/>
<reference evidence="3 4" key="2">
    <citation type="journal article" date="2021" name="Mar. Drugs">
        <title>A New Micromonospora Strain with Antibiotic Activity Isolated from the Microbiome of a Mid-Atlantic Deep-Sea Sponge.</title>
        <authorList>
            <person name="Back C.R."/>
            <person name="Stennett H.L."/>
            <person name="Williams S.E."/>
            <person name="Wang L."/>
            <person name="Ojeda Gomez J."/>
            <person name="Abdulle O.M."/>
            <person name="Duffy T."/>
            <person name="Neal C."/>
            <person name="Mantell J."/>
            <person name="Jepson M.A."/>
            <person name="Hendry K.R."/>
            <person name="Powell D."/>
            <person name="Stach J.E.M."/>
            <person name="Essex-Lopresti A.E."/>
            <person name="Willis C.L."/>
            <person name="Curnow P."/>
            <person name="Race P.R."/>
        </authorList>
    </citation>
    <scope>NUCLEOTIDE SEQUENCE [LARGE SCALE GENOMIC DNA]</scope>
    <source>
        <strain evidence="3 4">28ISP2-46</strain>
    </source>
</reference>
<feature type="transmembrane region" description="Helical" evidence="2">
    <location>
        <begin position="111"/>
        <end position="129"/>
    </location>
</feature>
<name>A0A7L6B3R3_9ACTN</name>
<dbReference type="RefSeq" id="WP_181569101.1">
    <property type="nucleotide sequence ID" value="NZ_CP059322.2"/>
</dbReference>
<gene>
    <name evidence="3" type="ORF">H1D33_25475</name>
</gene>
<keyword evidence="2" id="KW-0812">Transmembrane</keyword>
<keyword evidence="2" id="KW-1133">Transmembrane helix</keyword>
<sequence length="161" mass="16989">MRKIVGLLLVLYSVLLGFSVTLPLVASVAGPKVSAVTVVDPAACDGAIGFAPLAGIPQRCDVTWTTAQGDATGTIYGKTVDHLTAGSNTPTSAVHQLGNFAFTAPVGDTELMMAFLAPPILFLGLHALARKRRSRRHRRHGFDLDLDDDDDDSDDGDDGDD</sequence>
<evidence type="ECO:0000256" key="1">
    <source>
        <dbReference type="SAM" id="MobiDB-lite"/>
    </source>
</evidence>
<evidence type="ECO:0000256" key="2">
    <source>
        <dbReference type="SAM" id="Phobius"/>
    </source>
</evidence>
<dbReference type="Proteomes" id="UP000510844">
    <property type="component" value="Chromosome"/>
</dbReference>
<dbReference type="AlphaFoldDB" id="A0A7L6B3R3"/>
<organism evidence="3 4">
    <name type="scientific">Micromonospora robiginosa</name>
    <dbReference type="NCBI Taxonomy" id="2749844"/>
    <lineage>
        <taxon>Bacteria</taxon>
        <taxon>Bacillati</taxon>
        <taxon>Actinomycetota</taxon>
        <taxon>Actinomycetes</taxon>
        <taxon>Micromonosporales</taxon>
        <taxon>Micromonosporaceae</taxon>
        <taxon>Micromonospora</taxon>
    </lineage>
</organism>
<accession>A0A7L6B3R3</accession>
<keyword evidence="4" id="KW-1185">Reference proteome</keyword>
<feature type="compositionally biased region" description="Acidic residues" evidence="1">
    <location>
        <begin position="144"/>
        <end position="161"/>
    </location>
</feature>
<dbReference type="EMBL" id="CP059322">
    <property type="protein sequence ID" value="QLQ36586.1"/>
    <property type="molecule type" value="Genomic_DNA"/>
</dbReference>
<reference evidence="4" key="1">
    <citation type="submission" date="2020-07" db="EMBL/GenBank/DDBJ databases">
        <title>A new Micromonospora strain with potent antibiotic activity isolated from the microbiome of a mid-Atlantic deep-sea sponge.</title>
        <authorList>
            <person name="Back C.R."/>
            <person name="Stennett H.L."/>
            <person name="Williams S.E."/>
            <person name="Wang L."/>
            <person name="Ojeda Gomez J."/>
            <person name="Abdulle O.M."/>
            <person name="Duffy T."/>
            <person name="Hendry K.R."/>
            <person name="Powell D."/>
            <person name="Stach J.E."/>
            <person name="Essex-Lopresti A.E."/>
            <person name="Willis C.L."/>
            <person name="Curnow P."/>
            <person name="Race P.R."/>
        </authorList>
    </citation>
    <scope>NUCLEOTIDE SEQUENCE [LARGE SCALE GENOMIC DNA]</scope>
    <source>
        <strain evidence="4">28ISP2-46</strain>
    </source>
</reference>
<evidence type="ECO:0000313" key="3">
    <source>
        <dbReference type="EMBL" id="QLQ36586.1"/>
    </source>
</evidence>
<protein>
    <submittedName>
        <fullName evidence="3">Uncharacterized protein</fullName>
    </submittedName>
</protein>